<dbReference type="InterPro" id="IPR038324">
    <property type="entry name" value="Rpb4/RPC9_sf"/>
</dbReference>
<dbReference type="GO" id="GO:0000166">
    <property type="term" value="F:nucleotide binding"/>
    <property type="evidence" value="ECO:0007669"/>
    <property type="project" value="InterPro"/>
</dbReference>
<dbReference type="EMBL" id="BDEQ01000001">
    <property type="protein sequence ID" value="GAT94938.1"/>
    <property type="molecule type" value="Genomic_DNA"/>
</dbReference>
<proteinExistence type="predicted"/>
<accession>A0A5K1V3T3</accession>
<evidence type="ECO:0000313" key="4">
    <source>
        <dbReference type="Proteomes" id="UP000078387"/>
    </source>
</evidence>
<dbReference type="Gene3D" id="1.20.1250.40">
    <property type="match status" value="1"/>
</dbReference>
<keyword evidence="2" id="KW-0539">Nucleus</keyword>
<dbReference type="VEuPathDB" id="AmoebaDB:EHI8A_023040"/>
<comment type="subcellular location">
    <subcellularLocation>
        <location evidence="1">Nucleus</location>
    </subcellularLocation>
</comment>
<dbReference type="OMA" id="FIYREHE"/>
<dbReference type="SUPFAM" id="SSF47819">
    <property type="entry name" value="HRDC-like"/>
    <property type="match status" value="1"/>
</dbReference>
<dbReference type="GO" id="GO:0030880">
    <property type="term" value="C:RNA polymerase complex"/>
    <property type="evidence" value="ECO:0007669"/>
    <property type="project" value="InterPro"/>
</dbReference>
<name>A0A5K1V3T3_ENTHI</name>
<dbReference type="Proteomes" id="UP000078387">
    <property type="component" value="Unassembled WGS sequence"/>
</dbReference>
<evidence type="ECO:0000256" key="2">
    <source>
        <dbReference type="ARBA" id="ARBA00023242"/>
    </source>
</evidence>
<dbReference type="VEuPathDB" id="AmoebaDB:EHI7A_026160"/>
<gene>
    <name evidence="3" type="ORF">CL6EHI_107240</name>
</gene>
<dbReference type="GO" id="GO:0006352">
    <property type="term" value="P:DNA-templated transcription initiation"/>
    <property type="evidence" value="ECO:0007669"/>
    <property type="project" value="InterPro"/>
</dbReference>
<comment type="caution">
    <text evidence="3">The sequence shown here is derived from an EMBL/GenBank/DDBJ whole genome shotgun (WGS) entry which is preliminary data.</text>
</comment>
<dbReference type="GO" id="GO:0005634">
    <property type="term" value="C:nucleus"/>
    <property type="evidence" value="ECO:0007669"/>
    <property type="project" value="UniProtKB-SubCell"/>
</dbReference>
<reference evidence="3 4" key="1">
    <citation type="submission" date="2016-05" db="EMBL/GenBank/DDBJ databases">
        <title>First whole genome sequencing of Entamoeba histolytica HM1:IMSS-clone-6.</title>
        <authorList>
            <person name="Mukherjee Avik.K."/>
            <person name="Izumyama S."/>
            <person name="Nakada-Tsukui K."/>
            <person name="Nozaki T."/>
        </authorList>
    </citation>
    <scope>NUCLEOTIDE SEQUENCE [LARGE SCALE GENOMIC DNA]</scope>
    <source>
        <strain evidence="3 4">HM1:IMSS clone 6</strain>
    </source>
</reference>
<sequence>MQNQQVEDRLLSNAELMSLLNHKVKKNIDLTSFEYFVYREHETQTARPLYHKRRLLKLAEYLKQFNFTPQEKIVIVNYPPTSLVEFYSVVPNPSQFSDEEANKFMKDIEEIMQMELLPDQPKKVLNQKEASDE</sequence>
<organism evidence="3 4">
    <name type="scientific">Entamoeba histolytica</name>
    <dbReference type="NCBI Taxonomy" id="5759"/>
    <lineage>
        <taxon>Eukaryota</taxon>
        <taxon>Amoebozoa</taxon>
        <taxon>Evosea</taxon>
        <taxon>Archamoebae</taxon>
        <taxon>Mastigamoebida</taxon>
        <taxon>Entamoebidae</taxon>
        <taxon>Entamoeba</taxon>
    </lineage>
</organism>
<dbReference type="Pfam" id="PF03874">
    <property type="entry name" value="RNA_pol_Rpb4"/>
    <property type="match status" value="1"/>
</dbReference>
<dbReference type="VEuPathDB" id="AmoebaDB:KM1_055880"/>
<dbReference type="FunFam" id="1.20.1250.40:FF:000016">
    <property type="entry name" value="Uncharacterized protein"/>
    <property type="match status" value="1"/>
</dbReference>
<dbReference type="VEuPathDB" id="AmoebaDB:EHI5A_047660"/>
<dbReference type="AlphaFoldDB" id="A0A5K1V3T3"/>
<dbReference type="InterPro" id="IPR005574">
    <property type="entry name" value="Rpb4/RPC9"/>
</dbReference>
<protein>
    <recommendedName>
        <fullName evidence="5">DNA-directed RNA polymerase III subunit RPC9</fullName>
    </recommendedName>
</protein>
<evidence type="ECO:0000313" key="3">
    <source>
        <dbReference type="EMBL" id="GAT94938.1"/>
    </source>
</evidence>
<dbReference type="VEuPathDB" id="AmoebaDB:EHI_107240"/>
<evidence type="ECO:0008006" key="5">
    <source>
        <dbReference type="Google" id="ProtNLM"/>
    </source>
</evidence>
<dbReference type="InterPro" id="IPR010997">
    <property type="entry name" value="HRDC-like_sf"/>
</dbReference>
<evidence type="ECO:0000256" key="1">
    <source>
        <dbReference type="ARBA" id="ARBA00004123"/>
    </source>
</evidence>